<dbReference type="Proteomes" id="UP000324800">
    <property type="component" value="Unassembled WGS sequence"/>
</dbReference>
<dbReference type="Pfam" id="PF00888">
    <property type="entry name" value="Cullin"/>
    <property type="match status" value="1"/>
</dbReference>
<evidence type="ECO:0000259" key="4">
    <source>
        <dbReference type="PROSITE" id="PS50069"/>
    </source>
</evidence>
<feature type="domain" description="Cullin family profile" evidence="4">
    <location>
        <begin position="413"/>
        <end position="642"/>
    </location>
</feature>
<accession>A0A5J4WK95</accession>
<name>A0A5J4WK95_9EUKA</name>
<dbReference type="Gene3D" id="1.10.10.10">
    <property type="entry name" value="Winged helix-like DNA-binding domain superfamily/Winged helix DNA-binding domain"/>
    <property type="match status" value="1"/>
</dbReference>
<dbReference type="InterPro" id="IPR001373">
    <property type="entry name" value="Cullin_N"/>
</dbReference>
<proteinExistence type="inferred from homology"/>
<dbReference type="InterPro" id="IPR059120">
    <property type="entry name" value="Cullin-like_AB"/>
</dbReference>
<dbReference type="GO" id="GO:0006511">
    <property type="term" value="P:ubiquitin-dependent protein catabolic process"/>
    <property type="evidence" value="ECO:0007669"/>
    <property type="project" value="InterPro"/>
</dbReference>
<dbReference type="Pfam" id="PF26557">
    <property type="entry name" value="Cullin_AB"/>
    <property type="match status" value="1"/>
</dbReference>
<dbReference type="OrthoDB" id="27073at2759"/>
<dbReference type="EMBL" id="SNRW01001806">
    <property type="protein sequence ID" value="KAA6394952.1"/>
    <property type="molecule type" value="Genomic_DNA"/>
</dbReference>
<dbReference type="InterPro" id="IPR045093">
    <property type="entry name" value="Cullin"/>
</dbReference>
<dbReference type="InterPro" id="IPR019559">
    <property type="entry name" value="Cullin_neddylation_domain"/>
</dbReference>
<dbReference type="PROSITE" id="PS50069">
    <property type="entry name" value="CULLIN_2"/>
    <property type="match status" value="1"/>
</dbReference>
<evidence type="ECO:0000256" key="2">
    <source>
        <dbReference type="PROSITE-ProRule" id="PRU00330"/>
    </source>
</evidence>
<dbReference type="SMART" id="SM00182">
    <property type="entry name" value="CULLIN"/>
    <property type="match status" value="1"/>
</dbReference>
<dbReference type="InterPro" id="IPR036317">
    <property type="entry name" value="Cullin_homology_sf"/>
</dbReference>
<dbReference type="InterPro" id="IPR036390">
    <property type="entry name" value="WH_DNA-bd_sf"/>
</dbReference>
<evidence type="ECO:0000313" key="5">
    <source>
        <dbReference type="EMBL" id="KAA6394952.1"/>
    </source>
</evidence>
<dbReference type="Gene3D" id="3.30.230.130">
    <property type="entry name" value="Cullin, Chain C, Domain 2"/>
    <property type="match status" value="1"/>
</dbReference>
<dbReference type="SUPFAM" id="SSF46785">
    <property type="entry name" value="Winged helix' DNA-binding domain"/>
    <property type="match status" value="1"/>
</dbReference>
<gene>
    <name evidence="5" type="ORF">EZS28_009523</name>
</gene>
<reference evidence="5 6" key="1">
    <citation type="submission" date="2019-03" db="EMBL/GenBank/DDBJ databases">
        <title>Single cell metagenomics reveals metabolic interactions within the superorganism composed of flagellate Streblomastix strix and complex community of Bacteroidetes bacteria on its surface.</title>
        <authorList>
            <person name="Treitli S.C."/>
            <person name="Kolisko M."/>
            <person name="Husnik F."/>
            <person name="Keeling P."/>
            <person name="Hampl V."/>
        </authorList>
    </citation>
    <scope>NUCLEOTIDE SEQUENCE [LARGE SCALE GENOMIC DNA]</scope>
    <source>
        <strain evidence="5">ST1C</strain>
    </source>
</reference>
<dbReference type="Gene3D" id="1.20.1310.10">
    <property type="entry name" value="Cullin Repeats"/>
    <property type="match status" value="4"/>
</dbReference>
<organism evidence="5 6">
    <name type="scientific">Streblomastix strix</name>
    <dbReference type="NCBI Taxonomy" id="222440"/>
    <lineage>
        <taxon>Eukaryota</taxon>
        <taxon>Metamonada</taxon>
        <taxon>Preaxostyla</taxon>
        <taxon>Oxymonadida</taxon>
        <taxon>Streblomastigidae</taxon>
        <taxon>Streblomastix</taxon>
    </lineage>
</organism>
<comment type="similarity">
    <text evidence="1 2 3">Belongs to the cullin family.</text>
</comment>
<dbReference type="GO" id="GO:0031625">
    <property type="term" value="F:ubiquitin protein ligase binding"/>
    <property type="evidence" value="ECO:0007669"/>
    <property type="project" value="InterPro"/>
</dbReference>
<comment type="caution">
    <text evidence="5">The sequence shown here is derived from an EMBL/GenBank/DDBJ whole genome shotgun (WGS) entry which is preliminary data.</text>
</comment>
<dbReference type="InterPro" id="IPR036388">
    <property type="entry name" value="WH-like_DNA-bd_sf"/>
</dbReference>
<dbReference type="PANTHER" id="PTHR11932">
    <property type="entry name" value="CULLIN"/>
    <property type="match status" value="1"/>
</dbReference>
<dbReference type="InterPro" id="IPR016158">
    <property type="entry name" value="Cullin_homology"/>
</dbReference>
<evidence type="ECO:0000256" key="3">
    <source>
        <dbReference type="RuleBase" id="RU003829"/>
    </source>
</evidence>
<dbReference type="SUPFAM" id="SSF74788">
    <property type="entry name" value="Cullin repeat-like"/>
    <property type="match status" value="1"/>
</dbReference>
<evidence type="ECO:0000256" key="1">
    <source>
        <dbReference type="ARBA" id="ARBA00006019"/>
    </source>
</evidence>
<dbReference type="AlphaFoldDB" id="A0A5J4WK95"/>
<dbReference type="InterPro" id="IPR016159">
    <property type="entry name" value="Cullin_repeat-like_dom_sf"/>
</dbReference>
<dbReference type="SMART" id="SM00884">
    <property type="entry name" value="Cullin_Nedd8"/>
    <property type="match status" value="1"/>
</dbReference>
<protein>
    <submittedName>
        <fullName evidence="5">Putative cullin 1</fullName>
    </submittedName>
</protein>
<evidence type="ECO:0000313" key="6">
    <source>
        <dbReference type="Proteomes" id="UP000324800"/>
    </source>
</evidence>
<sequence length="766" mass="89771">MALTLDELNSIRDINDAWTRYLKPTIDEIIKLIDLDPNTVMPNESDISRFTSIIEHLCQKLGSTNEVAEHALNIFVDYCENNIIGVLKSLKDGPYLLELADRWNKFKIFAKIICDLFKYLDNNYFNIERPSGSNGVLLILNLQQRAYNIFKDQIFANQIEMIEHLILDFIDQERSGETVDNSMLKNMFITLDPTLQQFYKHLEDEFLQRTRSFYQKYSQSMIETETVPDFIIKCENAFNNENERVEKYMNPSTQPKIREILDEELLRKNAHWIVQSKESGFLVLLDHNKIEDIGRMYRLMTHLDNSLGIDAMVQDFRTHIQSAGENLMLTQNVPPRLIQEIREVKEEEEEEEKEKEKLIPSQIYIIVDQVISLFRRVNRMHQELFQNLPQFGTSIQDAFSEFLNDSRSKYWMKFTESLAIYVDELMKSSLASTLNDQIQTRFDEIVGVLQYVQQKDVFINSHQYLLSQRILNQAIGESEKIEVEKVFIDKLKIRFGDSYTYKLDAMFKDLLPQVKLQQLEDDQQQGLNLGFDLQAQILTKASWSILKRENVNLPDNLQQALQSFQHLYKKIKPEREIEWFPKLGSMVVEVQFAQKKCNITMESTQALVLLNFANGAQLSVNDLSTLLKIDKDEIMMNVISLMSRPPLLIRVYEGSQGQTSIRLKDDDQLKLNKELKPKKKNFRAQRLTDQSQLKTLWLQQLVLDERKTKIDGTIVYLTRELVNNAIAQITNFIPSSFEVKQRIEDLIEREFLKRAEQNPNIIQCIY</sequence>
<dbReference type="SUPFAM" id="SSF75632">
    <property type="entry name" value="Cullin homology domain"/>
    <property type="match status" value="1"/>
</dbReference>